<accession>A0A0V0S922</accession>
<dbReference type="EMBL" id="JYDL01000026">
    <property type="protein sequence ID" value="KRX23230.1"/>
    <property type="molecule type" value="Genomic_DNA"/>
</dbReference>
<keyword evidence="5" id="KW-0539">Nucleus</keyword>
<dbReference type="Proteomes" id="UP000054630">
    <property type="component" value="Unassembled WGS sequence"/>
</dbReference>
<evidence type="ECO:0000256" key="4">
    <source>
        <dbReference type="ARBA" id="ARBA00023204"/>
    </source>
</evidence>
<evidence type="ECO:0000256" key="1">
    <source>
        <dbReference type="ARBA" id="ARBA00004123"/>
    </source>
</evidence>
<dbReference type="STRING" id="6336.A0A0V0S922"/>
<dbReference type="AlphaFoldDB" id="A0A0V0S922"/>
<dbReference type="Pfam" id="PF16413">
    <property type="entry name" value="Mlh1_C"/>
    <property type="match status" value="1"/>
</dbReference>
<dbReference type="GO" id="GO:0006298">
    <property type="term" value="P:mismatch repair"/>
    <property type="evidence" value="ECO:0007669"/>
    <property type="project" value="InterPro"/>
</dbReference>
<dbReference type="NCBIfam" id="TIGR00585">
    <property type="entry name" value="mutl"/>
    <property type="match status" value="1"/>
</dbReference>
<gene>
    <name evidence="7" type="primary">MLH1</name>
    <name evidence="7" type="ORF">T07_14442</name>
</gene>
<dbReference type="InterPro" id="IPR014721">
    <property type="entry name" value="Ribsml_uS5_D2-typ_fold_subgr"/>
</dbReference>
<evidence type="ECO:0000313" key="7">
    <source>
        <dbReference type="EMBL" id="KRX23230.1"/>
    </source>
</evidence>
<dbReference type="InterPro" id="IPR036890">
    <property type="entry name" value="HATPase_C_sf"/>
</dbReference>
<dbReference type="GO" id="GO:0016887">
    <property type="term" value="F:ATP hydrolysis activity"/>
    <property type="evidence" value="ECO:0007669"/>
    <property type="project" value="InterPro"/>
</dbReference>
<sequence length="714" mass="80644">MNSTRPIKPLKKCVIDRIAAGEVILTPMNVVKELMENSVDAGANQINISISGGGLKLIRIQDNGCGIRRDDFPVVCQRHATSKLEDFADLLNISTLGFRGEALSSICCVAHVTVTSKTLDSVVGYECRFNGEKMTEPPKALASNQGTVISVENLFYNNPVRQKLMKNSVEEWNRIVDLVAKFAIHFTSIGFSLKREDRNISELKTTAQGSTNEKLATCFGSSVAKELIAFNCTEPKLGFKAKGLISSTSYSSKKFTLCLFINNRLVECLALKRGFQALYSNYLPKQCYPFIYISMEISPHLVDVNLHPTKAEISFMNESDIVENILQAADKTLLAGDKSRSFLAVQTVRPKRSANCDSFLSTSLSTSVQDCHIVRVDCNDRKLDEFLDTSSTLSSEQILLTFPDSVVNLNSEAIEQATEKKDKINSTSLALEKSKAVTKRVLNLTSVLELQQQICENSSVELRNLFRTHTFVGCINPKLTLMQCSTSLYMIDMEVISEELFYQIIIMRFGNLDSFRMTEPVSIRNLLNIAIQVQKASRTESSPSNGILQQNVDLEKAVQLFNAKAQMLWDYFALEIKDNYLISLPMLVKNYLPQIEGLPHYLMNLLCNVNWFHEKECFDTFARQTAKFYSLKATYCSDELISPLIQPVSWKWTIENVLCRALKAKFLPPTQLVTDRKIFKLTDLPELYKIFEPRNDKLQTEPFIFYDKFSNCII</sequence>
<evidence type="ECO:0000256" key="2">
    <source>
        <dbReference type="ARBA" id="ARBA00006082"/>
    </source>
</evidence>
<dbReference type="CDD" id="cd16926">
    <property type="entry name" value="HATPase_MutL-MLH-PMS-like"/>
    <property type="match status" value="1"/>
</dbReference>
<comment type="subcellular location">
    <subcellularLocation>
        <location evidence="1">Nucleus</location>
    </subcellularLocation>
</comment>
<dbReference type="Pfam" id="PF13589">
    <property type="entry name" value="HATPase_c_3"/>
    <property type="match status" value="1"/>
</dbReference>
<keyword evidence="3" id="KW-0227">DNA damage</keyword>
<dbReference type="GO" id="GO:0032389">
    <property type="term" value="C:MutLalpha complex"/>
    <property type="evidence" value="ECO:0007669"/>
    <property type="project" value="TreeGrafter"/>
</dbReference>
<dbReference type="Gene3D" id="3.30.565.10">
    <property type="entry name" value="Histidine kinase-like ATPase, C-terminal domain"/>
    <property type="match status" value="1"/>
</dbReference>
<dbReference type="InterPro" id="IPR013507">
    <property type="entry name" value="DNA_mismatch_S5_2-like"/>
</dbReference>
<dbReference type="Pfam" id="PF01119">
    <property type="entry name" value="DNA_mis_repair"/>
    <property type="match status" value="1"/>
</dbReference>
<evidence type="ECO:0000313" key="8">
    <source>
        <dbReference type="Proteomes" id="UP000054630"/>
    </source>
</evidence>
<keyword evidence="4" id="KW-0234">DNA repair</keyword>
<dbReference type="InterPro" id="IPR014762">
    <property type="entry name" value="DNA_mismatch_repair_CS"/>
</dbReference>
<dbReference type="InterPro" id="IPR032189">
    <property type="entry name" value="Mlh1_C"/>
</dbReference>
<dbReference type="GO" id="GO:0005524">
    <property type="term" value="F:ATP binding"/>
    <property type="evidence" value="ECO:0007669"/>
    <property type="project" value="InterPro"/>
</dbReference>
<dbReference type="FunFam" id="3.30.230.10:FF:000014">
    <property type="entry name" value="DNA mismatch repair protein Mlh1"/>
    <property type="match status" value="1"/>
</dbReference>
<reference evidence="7 8" key="1">
    <citation type="submission" date="2015-01" db="EMBL/GenBank/DDBJ databases">
        <title>Evolution of Trichinella species and genotypes.</title>
        <authorList>
            <person name="Korhonen P.K."/>
            <person name="Edoardo P."/>
            <person name="Giuseppe L.R."/>
            <person name="Gasser R.B."/>
        </authorList>
    </citation>
    <scope>NUCLEOTIDE SEQUENCE [LARGE SCALE GENOMIC DNA]</scope>
    <source>
        <strain evidence="7">ISS37</strain>
    </source>
</reference>
<dbReference type="PROSITE" id="PS00058">
    <property type="entry name" value="DNA_MISMATCH_REPAIR_1"/>
    <property type="match status" value="1"/>
</dbReference>
<dbReference type="InterPro" id="IPR002099">
    <property type="entry name" value="MutL/Mlh/PMS"/>
</dbReference>
<dbReference type="FunFam" id="3.30.565.10:FF:000003">
    <property type="entry name" value="DNA mismatch repair endonuclease MutL"/>
    <property type="match status" value="1"/>
</dbReference>
<evidence type="ECO:0000256" key="3">
    <source>
        <dbReference type="ARBA" id="ARBA00022763"/>
    </source>
</evidence>
<organism evidence="7 8">
    <name type="scientific">Trichinella nelsoni</name>
    <dbReference type="NCBI Taxonomy" id="6336"/>
    <lineage>
        <taxon>Eukaryota</taxon>
        <taxon>Metazoa</taxon>
        <taxon>Ecdysozoa</taxon>
        <taxon>Nematoda</taxon>
        <taxon>Enoplea</taxon>
        <taxon>Dorylaimia</taxon>
        <taxon>Trichinellida</taxon>
        <taxon>Trichinellidae</taxon>
        <taxon>Trichinella</taxon>
    </lineage>
</organism>
<protein>
    <submittedName>
        <fullName evidence="7">DNA mismatch repair protein Mlh1</fullName>
    </submittedName>
</protein>
<evidence type="ECO:0000259" key="6">
    <source>
        <dbReference type="SMART" id="SM01340"/>
    </source>
</evidence>
<dbReference type="SUPFAM" id="SSF54211">
    <property type="entry name" value="Ribosomal protein S5 domain 2-like"/>
    <property type="match status" value="1"/>
</dbReference>
<dbReference type="GO" id="GO:0030983">
    <property type="term" value="F:mismatched DNA binding"/>
    <property type="evidence" value="ECO:0007669"/>
    <property type="project" value="InterPro"/>
</dbReference>
<dbReference type="PANTHER" id="PTHR10073">
    <property type="entry name" value="DNA MISMATCH REPAIR PROTEIN MLH, PMS, MUTL"/>
    <property type="match status" value="1"/>
</dbReference>
<dbReference type="SMART" id="SM01340">
    <property type="entry name" value="DNA_mis_repair"/>
    <property type="match status" value="1"/>
</dbReference>
<dbReference type="OrthoDB" id="10263226at2759"/>
<name>A0A0V0S922_9BILA</name>
<evidence type="ECO:0000256" key="5">
    <source>
        <dbReference type="ARBA" id="ARBA00023242"/>
    </source>
</evidence>
<keyword evidence="8" id="KW-1185">Reference proteome</keyword>
<proteinExistence type="inferred from homology"/>
<dbReference type="SUPFAM" id="SSF55874">
    <property type="entry name" value="ATPase domain of HSP90 chaperone/DNA topoisomerase II/histidine kinase"/>
    <property type="match status" value="1"/>
</dbReference>
<dbReference type="InterPro" id="IPR038973">
    <property type="entry name" value="MutL/Mlh/Pms-like"/>
</dbReference>
<comment type="similarity">
    <text evidence="2">Belongs to the DNA mismatch repair MutL/HexB family.</text>
</comment>
<feature type="domain" description="DNA mismatch repair protein S5" evidence="6">
    <location>
        <begin position="215"/>
        <end position="334"/>
    </location>
</feature>
<dbReference type="PANTHER" id="PTHR10073:SF12">
    <property type="entry name" value="DNA MISMATCH REPAIR PROTEIN MLH1"/>
    <property type="match status" value="1"/>
</dbReference>
<dbReference type="InterPro" id="IPR020568">
    <property type="entry name" value="Ribosomal_Su5_D2-typ_SF"/>
</dbReference>
<dbReference type="GO" id="GO:0140664">
    <property type="term" value="F:ATP-dependent DNA damage sensor activity"/>
    <property type="evidence" value="ECO:0007669"/>
    <property type="project" value="InterPro"/>
</dbReference>
<dbReference type="Gene3D" id="3.30.230.10">
    <property type="match status" value="1"/>
</dbReference>
<comment type="caution">
    <text evidence="7">The sequence shown here is derived from an EMBL/GenBank/DDBJ whole genome shotgun (WGS) entry which is preliminary data.</text>
</comment>